<dbReference type="CDD" id="cd02966">
    <property type="entry name" value="TlpA_like_family"/>
    <property type="match status" value="1"/>
</dbReference>
<evidence type="ECO:0000313" key="7">
    <source>
        <dbReference type="Proteomes" id="UP000254808"/>
    </source>
</evidence>
<dbReference type="PANTHER" id="PTHR42852">
    <property type="entry name" value="THIOL:DISULFIDE INTERCHANGE PROTEIN DSBE"/>
    <property type="match status" value="1"/>
</dbReference>
<accession>A0A345UGI1</accession>
<dbReference type="InterPro" id="IPR036249">
    <property type="entry name" value="Thioredoxin-like_sf"/>
</dbReference>
<dbReference type="InterPro" id="IPR013766">
    <property type="entry name" value="Thioredoxin_domain"/>
</dbReference>
<dbReference type="InterPro" id="IPR050553">
    <property type="entry name" value="Thioredoxin_ResA/DsbE_sf"/>
</dbReference>
<reference evidence="6 7" key="1">
    <citation type="submission" date="2018-03" db="EMBL/GenBank/DDBJ databases">
        <title>Phenotypic and genomic properties of Cyclonatronum proteinivorum gen. nov., sp. nov., a haloalkaliphilic bacteroidete from soda lakes possessing Na+-translocating rhodopsin.</title>
        <authorList>
            <person name="Toshchakov S.V."/>
            <person name="Korzhenkov A."/>
            <person name="Samarov N.I."/>
            <person name="Kublanov I.V."/>
            <person name="Muntyan M.S."/>
            <person name="Sorokin D.Y."/>
        </authorList>
    </citation>
    <scope>NUCLEOTIDE SEQUENCE [LARGE SCALE GENOMIC DNA]</scope>
    <source>
        <strain evidence="6 7">Omega</strain>
    </source>
</reference>
<dbReference type="OrthoDB" id="1098640at2"/>
<keyword evidence="4" id="KW-0676">Redox-active center</keyword>
<evidence type="ECO:0000313" key="6">
    <source>
        <dbReference type="EMBL" id="AXI99582.1"/>
    </source>
</evidence>
<gene>
    <name evidence="6" type="ORF">CYPRO_0295</name>
</gene>
<dbReference type="Gene3D" id="3.40.30.10">
    <property type="entry name" value="Glutaredoxin"/>
    <property type="match status" value="1"/>
</dbReference>
<dbReference type="AlphaFoldDB" id="A0A345UGI1"/>
<dbReference type="GO" id="GO:0016209">
    <property type="term" value="F:antioxidant activity"/>
    <property type="evidence" value="ECO:0007669"/>
    <property type="project" value="InterPro"/>
</dbReference>
<dbReference type="SUPFAM" id="SSF52833">
    <property type="entry name" value="Thioredoxin-like"/>
    <property type="match status" value="1"/>
</dbReference>
<dbReference type="PROSITE" id="PS00194">
    <property type="entry name" value="THIOREDOXIN_1"/>
    <property type="match status" value="1"/>
</dbReference>
<dbReference type="GO" id="GO:0016491">
    <property type="term" value="F:oxidoreductase activity"/>
    <property type="evidence" value="ECO:0007669"/>
    <property type="project" value="InterPro"/>
</dbReference>
<evidence type="ECO:0000256" key="3">
    <source>
        <dbReference type="ARBA" id="ARBA00023157"/>
    </source>
</evidence>
<dbReference type="InterPro" id="IPR000866">
    <property type="entry name" value="AhpC/TSA"/>
</dbReference>
<dbReference type="Pfam" id="PF00578">
    <property type="entry name" value="AhpC-TSA"/>
    <property type="match status" value="1"/>
</dbReference>
<feature type="domain" description="Thioredoxin" evidence="5">
    <location>
        <begin position="47"/>
        <end position="185"/>
    </location>
</feature>
<dbReference type="GO" id="GO:0017004">
    <property type="term" value="P:cytochrome complex assembly"/>
    <property type="evidence" value="ECO:0007669"/>
    <property type="project" value="UniProtKB-KW"/>
</dbReference>
<keyword evidence="2" id="KW-0201">Cytochrome c-type biogenesis</keyword>
<keyword evidence="3" id="KW-1015">Disulfide bond</keyword>
<sequence length="186" mass="21239">MKLRHYLIILFMLLAAAPLFYFSNRASGPSDFPSIMMRDITDPLTRSDELTPAPDFTLTDMQGNPFTLSEQRGKVVVLNLWATWCPPCREEIPDFMALQDEMRDDVLFLGVSVDREGWEVVRPFVELMEINYPQVVDDGTVARLYGPIRGIPTTFLINREGYVEGYAPGMLHKERLRPLLQALIDA</sequence>
<dbReference type="EMBL" id="CP027806">
    <property type="protein sequence ID" value="AXI99582.1"/>
    <property type="molecule type" value="Genomic_DNA"/>
</dbReference>
<dbReference type="GO" id="GO:0030313">
    <property type="term" value="C:cell envelope"/>
    <property type="evidence" value="ECO:0007669"/>
    <property type="project" value="UniProtKB-SubCell"/>
</dbReference>
<name>A0A345UGI1_9BACT</name>
<organism evidence="6 7">
    <name type="scientific">Cyclonatronum proteinivorum</name>
    <dbReference type="NCBI Taxonomy" id="1457365"/>
    <lineage>
        <taxon>Bacteria</taxon>
        <taxon>Pseudomonadati</taxon>
        <taxon>Balneolota</taxon>
        <taxon>Balneolia</taxon>
        <taxon>Balneolales</taxon>
        <taxon>Cyclonatronaceae</taxon>
        <taxon>Cyclonatronum</taxon>
    </lineage>
</organism>
<keyword evidence="7" id="KW-1185">Reference proteome</keyword>
<dbReference type="PANTHER" id="PTHR42852:SF6">
    <property type="entry name" value="THIOL:DISULFIDE INTERCHANGE PROTEIN DSBE"/>
    <property type="match status" value="1"/>
</dbReference>
<dbReference type="InterPro" id="IPR017937">
    <property type="entry name" value="Thioredoxin_CS"/>
</dbReference>
<comment type="subcellular location">
    <subcellularLocation>
        <location evidence="1">Cell envelope</location>
    </subcellularLocation>
</comment>
<evidence type="ECO:0000256" key="1">
    <source>
        <dbReference type="ARBA" id="ARBA00004196"/>
    </source>
</evidence>
<dbReference type="KEGG" id="cprv:CYPRO_0295"/>
<dbReference type="RefSeq" id="WP_114982867.1">
    <property type="nucleotide sequence ID" value="NZ_CP027806.1"/>
</dbReference>
<protein>
    <submittedName>
        <fullName evidence="6">Cytochrome c biogenesis protein CcmG, thiol:disulfide interchange protein DsbE</fullName>
    </submittedName>
</protein>
<dbReference type="Proteomes" id="UP000254808">
    <property type="component" value="Chromosome"/>
</dbReference>
<proteinExistence type="predicted"/>
<evidence type="ECO:0000256" key="2">
    <source>
        <dbReference type="ARBA" id="ARBA00022748"/>
    </source>
</evidence>
<evidence type="ECO:0000256" key="4">
    <source>
        <dbReference type="ARBA" id="ARBA00023284"/>
    </source>
</evidence>
<dbReference type="PROSITE" id="PS51352">
    <property type="entry name" value="THIOREDOXIN_2"/>
    <property type="match status" value="1"/>
</dbReference>
<evidence type="ECO:0000259" key="5">
    <source>
        <dbReference type="PROSITE" id="PS51352"/>
    </source>
</evidence>